<name>A0ACD3RTF1_LARCR</name>
<evidence type="ECO:0000313" key="1">
    <source>
        <dbReference type="EMBL" id="TMS22723.1"/>
    </source>
</evidence>
<gene>
    <name evidence="1" type="ORF">E3U43_012988</name>
</gene>
<proteinExistence type="predicted"/>
<dbReference type="Proteomes" id="UP000793456">
    <property type="component" value="Chromosome II"/>
</dbReference>
<sequence length="93" mass="10722">MASRCSLSALFSTQSELDCALDEATTRQEREKLVYEYLEKLDGREDLKIPDFQTGLEWLNTERPLSLNKELAGKVVLLDFFTYCCINCMHILP</sequence>
<accession>A0ACD3RTF1</accession>
<comment type="caution">
    <text evidence="1">The sequence shown here is derived from an EMBL/GenBank/DDBJ whole genome shotgun (WGS) entry which is preliminary data.</text>
</comment>
<protein>
    <submittedName>
        <fullName evidence="1">Uncharacterized protein</fullName>
    </submittedName>
</protein>
<organism evidence="1 2">
    <name type="scientific">Larimichthys crocea</name>
    <name type="common">Large yellow croaker</name>
    <name type="synonym">Pseudosciaena crocea</name>
    <dbReference type="NCBI Taxonomy" id="215358"/>
    <lineage>
        <taxon>Eukaryota</taxon>
        <taxon>Metazoa</taxon>
        <taxon>Chordata</taxon>
        <taxon>Craniata</taxon>
        <taxon>Vertebrata</taxon>
        <taxon>Euteleostomi</taxon>
        <taxon>Actinopterygii</taxon>
        <taxon>Neopterygii</taxon>
        <taxon>Teleostei</taxon>
        <taxon>Neoteleostei</taxon>
        <taxon>Acanthomorphata</taxon>
        <taxon>Eupercaria</taxon>
        <taxon>Sciaenidae</taxon>
        <taxon>Larimichthys</taxon>
    </lineage>
</organism>
<dbReference type="EMBL" id="CM011675">
    <property type="protein sequence ID" value="TMS22723.1"/>
    <property type="molecule type" value="Genomic_DNA"/>
</dbReference>
<keyword evidence="2" id="KW-1185">Reference proteome</keyword>
<reference evidence="1" key="1">
    <citation type="submission" date="2018-11" db="EMBL/GenBank/DDBJ databases">
        <title>The sequence and de novo assembly of Larimichthys crocea genome using PacBio and Hi-C technologies.</title>
        <authorList>
            <person name="Xu P."/>
            <person name="Chen B."/>
            <person name="Zhou Z."/>
            <person name="Ke Q."/>
            <person name="Wu Y."/>
            <person name="Bai H."/>
            <person name="Pu F."/>
        </authorList>
    </citation>
    <scope>NUCLEOTIDE SEQUENCE</scope>
    <source>
        <tissue evidence="1">Muscle</tissue>
    </source>
</reference>
<evidence type="ECO:0000313" key="2">
    <source>
        <dbReference type="Proteomes" id="UP000793456"/>
    </source>
</evidence>